<dbReference type="AlphaFoldDB" id="A0A840EN10"/>
<dbReference type="Gene3D" id="3.40.50.1000">
    <property type="entry name" value="HAD superfamily/HAD-like"/>
    <property type="match status" value="1"/>
</dbReference>
<dbReference type="GO" id="GO:0046872">
    <property type="term" value="F:metal ion binding"/>
    <property type="evidence" value="ECO:0007669"/>
    <property type="project" value="UniProtKB-KW"/>
</dbReference>
<evidence type="ECO:0000313" key="13">
    <source>
        <dbReference type="Proteomes" id="UP000553034"/>
    </source>
</evidence>
<evidence type="ECO:0000256" key="1">
    <source>
        <dbReference type="ARBA" id="ARBA00004370"/>
    </source>
</evidence>
<dbReference type="PRINTS" id="PR00941">
    <property type="entry name" value="CDATPASE"/>
</dbReference>
<dbReference type="SUPFAM" id="SSF81653">
    <property type="entry name" value="Calcium ATPase, transduction domain A"/>
    <property type="match status" value="1"/>
</dbReference>
<keyword evidence="7 10" id="KW-0472">Membrane</keyword>
<evidence type="ECO:0000256" key="10">
    <source>
        <dbReference type="RuleBase" id="RU362081"/>
    </source>
</evidence>
<dbReference type="GO" id="GO:0016887">
    <property type="term" value="F:ATP hydrolysis activity"/>
    <property type="evidence" value="ECO:0007669"/>
    <property type="project" value="InterPro"/>
</dbReference>
<dbReference type="PRINTS" id="PR00119">
    <property type="entry name" value="CATATPASE"/>
</dbReference>
<keyword evidence="4 10" id="KW-0479">Metal-binding</keyword>
<comment type="similarity">
    <text evidence="2 10">Belongs to the cation transport ATPase (P-type) (TC 3.A.3) family. Type IB subfamily.</text>
</comment>
<evidence type="ECO:0000256" key="7">
    <source>
        <dbReference type="ARBA" id="ARBA00023136"/>
    </source>
</evidence>
<comment type="catalytic activity">
    <reaction evidence="9">
        <text>Zn(2+)(in) + ATP + H2O = Zn(2+)(out) + ADP + phosphate + H(+)</text>
        <dbReference type="Rhea" id="RHEA:20621"/>
        <dbReference type="ChEBI" id="CHEBI:15377"/>
        <dbReference type="ChEBI" id="CHEBI:15378"/>
        <dbReference type="ChEBI" id="CHEBI:29105"/>
        <dbReference type="ChEBI" id="CHEBI:30616"/>
        <dbReference type="ChEBI" id="CHEBI:43474"/>
        <dbReference type="ChEBI" id="CHEBI:456216"/>
        <dbReference type="EC" id="7.2.2.12"/>
    </reaction>
</comment>
<dbReference type="Gene3D" id="3.40.1110.10">
    <property type="entry name" value="Calcium-transporting ATPase, cytoplasmic domain N"/>
    <property type="match status" value="1"/>
</dbReference>
<evidence type="ECO:0000256" key="6">
    <source>
        <dbReference type="ARBA" id="ARBA00022989"/>
    </source>
</evidence>
<dbReference type="EMBL" id="JACIFO010000007">
    <property type="protein sequence ID" value="MBB4119508.1"/>
    <property type="molecule type" value="Genomic_DNA"/>
</dbReference>
<dbReference type="Pfam" id="PF00702">
    <property type="entry name" value="Hydrolase"/>
    <property type="match status" value="1"/>
</dbReference>
<dbReference type="SFLD" id="SFLDS00003">
    <property type="entry name" value="Haloacid_Dehalogenase"/>
    <property type="match status" value="1"/>
</dbReference>
<dbReference type="InterPro" id="IPR044492">
    <property type="entry name" value="P_typ_ATPase_HD_dom"/>
</dbReference>
<dbReference type="NCBIfam" id="TIGR01494">
    <property type="entry name" value="ATPase_P-type"/>
    <property type="match status" value="1"/>
</dbReference>
<dbReference type="NCBIfam" id="TIGR01525">
    <property type="entry name" value="ATPase-IB_hvy"/>
    <property type="match status" value="1"/>
</dbReference>
<dbReference type="InterPro" id="IPR023299">
    <property type="entry name" value="ATPase_P-typ_cyto_dom_N"/>
</dbReference>
<dbReference type="InterPro" id="IPR059000">
    <property type="entry name" value="ATPase_P-type_domA"/>
</dbReference>
<dbReference type="InterPro" id="IPR036412">
    <property type="entry name" value="HAD-like_sf"/>
</dbReference>
<dbReference type="SFLD" id="SFLDF00027">
    <property type="entry name" value="p-type_atpase"/>
    <property type="match status" value="1"/>
</dbReference>
<evidence type="ECO:0000256" key="5">
    <source>
        <dbReference type="ARBA" id="ARBA00022967"/>
    </source>
</evidence>
<dbReference type="InterPro" id="IPR023214">
    <property type="entry name" value="HAD_sf"/>
</dbReference>
<feature type="transmembrane region" description="Helical" evidence="10">
    <location>
        <begin position="266"/>
        <end position="286"/>
    </location>
</feature>
<feature type="transmembrane region" description="Helical" evidence="10">
    <location>
        <begin position="622"/>
        <end position="641"/>
    </location>
</feature>
<protein>
    <recommendedName>
        <fullName evidence="8">P-type Zn(2+) transporter</fullName>
        <ecNumber evidence="8">7.2.2.12</ecNumber>
    </recommendedName>
</protein>
<gene>
    <name evidence="12" type="ORF">GGR32_001810</name>
</gene>
<evidence type="ECO:0000256" key="4">
    <source>
        <dbReference type="ARBA" id="ARBA00022723"/>
    </source>
</evidence>
<dbReference type="InterPro" id="IPR027256">
    <property type="entry name" value="P-typ_ATPase_IB"/>
</dbReference>
<evidence type="ECO:0000313" key="12">
    <source>
        <dbReference type="EMBL" id="MBB4119508.1"/>
    </source>
</evidence>
<name>A0A840EN10_9FLAO</name>
<dbReference type="Gene3D" id="2.70.150.10">
    <property type="entry name" value="Calcium-transporting ATPase, cytoplasmic transduction domain A"/>
    <property type="match status" value="1"/>
</dbReference>
<proteinExistence type="inferred from homology"/>
<dbReference type="InterPro" id="IPR051014">
    <property type="entry name" value="Cation_Transport_ATPase_IB"/>
</dbReference>
<dbReference type="GO" id="GO:0016463">
    <property type="term" value="F:P-type zinc transporter activity"/>
    <property type="evidence" value="ECO:0007669"/>
    <property type="project" value="UniProtKB-EC"/>
</dbReference>
<feature type="transmembrane region" description="Helical" evidence="10">
    <location>
        <begin position="93"/>
        <end position="111"/>
    </location>
</feature>
<evidence type="ECO:0000256" key="2">
    <source>
        <dbReference type="ARBA" id="ARBA00006024"/>
    </source>
</evidence>
<keyword evidence="10" id="KW-1003">Cell membrane</keyword>
<evidence type="ECO:0000256" key="3">
    <source>
        <dbReference type="ARBA" id="ARBA00022692"/>
    </source>
</evidence>
<dbReference type="InterPro" id="IPR008250">
    <property type="entry name" value="ATPase_P-typ_transduc_dom_A_sf"/>
</dbReference>
<dbReference type="SFLD" id="SFLDG00002">
    <property type="entry name" value="C1.7:_P-type_atpase_like"/>
    <property type="match status" value="1"/>
</dbReference>
<organism evidence="12 13">
    <name type="scientific">Mesonia hippocampi</name>
    <dbReference type="NCBI Taxonomy" id="1628250"/>
    <lineage>
        <taxon>Bacteria</taxon>
        <taxon>Pseudomonadati</taxon>
        <taxon>Bacteroidota</taxon>
        <taxon>Flavobacteriia</taxon>
        <taxon>Flavobacteriales</taxon>
        <taxon>Flavobacteriaceae</taxon>
        <taxon>Mesonia</taxon>
    </lineage>
</organism>
<dbReference type="InterPro" id="IPR018303">
    <property type="entry name" value="ATPase_P-typ_P_site"/>
</dbReference>
<feature type="transmembrane region" description="Helical" evidence="10">
    <location>
        <begin position="298"/>
        <end position="319"/>
    </location>
</feature>
<feature type="transmembrane region" description="Helical" evidence="10">
    <location>
        <begin position="63"/>
        <end position="81"/>
    </location>
</feature>
<feature type="transmembrane region" description="Helical" evidence="10">
    <location>
        <begin position="36"/>
        <end position="57"/>
    </location>
</feature>
<dbReference type="GO" id="GO:0005524">
    <property type="term" value="F:ATP binding"/>
    <property type="evidence" value="ECO:0007669"/>
    <property type="project" value="UniProtKB-UniRule"/>
</dbReference>
<reference evidence="12 13" key="1">
    <citation type="submission" date="2020-08" db="EMBL/GenBank/DDBJ databases">
        <title>Genomic Encyclopedia of Type Strains, Phase IV (KMG-IV): sequencing the most valuable type-strain genomes for metagenomic binning, comparative biology and taxonomic classification.</title>
        <authorList>
            <person name="Goeker M."/>
        </authorList>
    </citation>
    <scope>NUCLEOTIDE SEQUENCE [LARGE SCALE GENOMIC DNA]</scope>
    <source>
        <strain evidence="12 13">DSM 29568</strain>
    </source>
</reference>
<dbReference type="Pfam" id="PF00122">
    <property type="entry name" value="E1-E2_ATPase"/>
    <property type="match status" value="1"/>
</dbReference>
<dbReference type="InterPro" id="IPR001757">
    <property type="entry name" value="P_typ_ATPase"/>
</dbReference>
<evidence type="ECO:0000259" key="11">
    <source>
        <dbReference type="Pfam" id="PF00122"/>
    </source>
</evidence>
<dbReference type="SUPFAM" id="SSF81665">
    <property type="entry name" value="Calcium ATPase, transmembrane domain M"/>
    <property type="match status" value="1"/>
</dbReference>
<keyword evidence="6 10" id="KW-1133">Transmembrane helix</keyword>
<keyword evidence="10" id="KW-0067">ATP-binding</keyword>
<keyword evidence="5" id="KW-1278">Translocase</keyword>
<keyword evidence="13" id="KW-1185">Reference proteome</keyword>
<dbReference type="NCBIfam" id="TIGR01512">
    <property type="entry name" value="ATPase-IB2_Cd"/>
    <property type="match status" value="1"/>
</dbReference>
<dbReference type="PANTHER" id="PTHR48085:SF5">
    <property type="entry name" value="CADMIUM_ZINC-TRANSPORTING ATPASE HMA4-RELATED"/>
    <property type="match status" value="1"/>
</dbReference>
<dbReference type="PROSITE" id="PS00154">
    <property type="entry name" value="ATPASE_E1_E2"/>
    <property type="match status" value="1"/>
</dbReference>
<keyword evidence="10" id="KW-0547">Nucleotide-binding</keyword>
<comment type="subcellular location">
    <subcellularLocation>
        <location evidence="10">Cell membrane</location>
    </subcellularLocation>
    <subcellularLocation>
        <location evidence="1">Membrane</location>
    </subcellularLocation>
</comment>
<evidence type="ECO:0000256" key="8">
    <source>
        <dbReference type="ARBA" id="ARBA00039097"/>
    </source>
</evidence>
<feature type="transmembrane region" description="Helical" evidence="10">
    <location>
        <begin position="117"/>
        <end position="134"/>
    </location>
</feature>
<comment type="caution">
    <text evidence="12">The sequence shown here is derived from an EMBL/GenBank/DDBJ whole genome shotgun (WGS) entry which is preliminary data.</text>
</comment>
<dbReference type="EC" id="7.2.2.12" evidence="8"/>
<dbReference type="InterPro" id="IPR023298">
    <property type="entry name" value="ATPase_P-typ_TM_dom_sf"/>
</dbReference>
<dbReference type="GO" id="GO:0005886">
    <property type="term" value="C:plasma membrane"/>
    <property type="evidence" value="ECO:0007669"/>
    <property type="project" value="UniProtKB-SubCell"/>
</dbReference>
<dbReference type="GO" id="GO:0015086">
    <property type="term" value="F:cadmium ion transmembrane transporter activity"/>
    <property type="evidence" value="ECO:0007669"/>
    <property type="project" value="TreeGrafter"/>
</dbReference>
<accession>A0A840EN10</accession>
<dbReference type="SUPFAM" id="SSF56784">
    <property type="entry name" value="HAD-like"/>
    <property type="match status" value="1"/>
</dbReference>
<feature type="transmembrane region" description="Helical" evidence="10">
    <location>
        <begin position="596"/>
        <end position="616"/>
    </location>
</feature>
<dbReference type="PANTHER" id="PTHR48085">
    <property type="entry name" value="CADMIUM/ZINC-TRANSPORTING ATPASE HMA2-RELATED"/>
    <property type="match status" value="1"/>
</dbReference>
<dbReference type="RefSeq" id="WP_183477857.1">
    <property type="nucleotide sequence ID" value="NZ_JACIFO010000007.1"/>
</dbReference>
<keyword evidence="3 10" id="KW-0812">Transmembrane</keyword>
<feature type="domain" description="P-type ATPase A" evidence="11">
    <location>
        <begin position="148"/>
        <end position="247"/>
    </location>
</feature>
<evidence type="ECO:0000256" key="9">
    <source>
        <dbReference type="ARBA" id="ARBA00047308"/>
    </source>
</evidence>
<dbReference type="Proteomes" id="UP000553034">
    <property type="component" value="Unassembled WGS sequence"/>
</dbReference>
<sequence>MKKKKVNLRDLKPNSEVQHTHNDGHNHGNGSAFKTYVPAIISFTMLIIGIGLDYFDVSFFKDWIRIAWYGIAYLPVGFPVVKEGWISIKKGDVFTEFFLMSIATIGAFVIGEYPEGVAVMLFYAVGELFQSAAVNRAKGNIKALLDVRPKEANVFREGDYKSVSPEVVNIGEKIQIRVGEKIPLDGILLSEKASLNTAALTGESKPDSIQKEAKVYAGSINLESVIEVEVTNKFEDSSIARILDLVQNATARKSKTELFIRQFARIYTPIVVFLAIGVTFIPYFFVDDYVFRDWLYRALIFLVISCPCALVISIPLGYFGGLGAASKNGILFKGASFLDAMTKINTLVMDKTGTVTKGVFKIKEVKAIDWKETEFMQYLMAMEEQSTHPIAKAILEYKSEGEDFEAQDVSEIAGKGLKGIVNGKTVLVGNKALMTANNINVPTETESIVESIVLVAIDNQFAGYVVIADELKEDAKETITALHKVGIKNIMMLSGDKDSITQQVAKELNIENAKGGLLPEDKLNEVEILKKNPENKVAFIGDGINDAPVLAASNVGIAMGGLGSDVAIETADVIIQTDQPSKVVRAIKISRSTRKIVWQNIILAFGVKVIVLILGAGGLATMWEAVFADVGVALLAILNAVRLQRMSW</sequence>